<evidence type="ECO:0000256" key="1">
    <source>
        <dbReference type="SAM" id="SignalP"/>
    </source>
</evidence>
<protein>
    <submittedName>
        <fullName evidence="2">Extracellular solute-binding protein</fullName>
    </submittedName>
</protein>
<dbReference type="Proteomes" id="UP000631576">
    <property type="component" value="Unassembled WGS sequence"/>
</dbReference>
<feature type="signal peptide" evidence="1">
    <location>
        <begin position="1"/>
        <end position="24"/>
    </location>
</feature>
<feature type="chain" id="PRO_5045086572" evidence="1">
    <location>
        <begin position="25"/>
        <end position="442"/>
    </location>
</feature>
<keyword evidence="3" id="KW-1185">Reference proteome</keyword>
<dbReference type="PROSITE" id="PS51257">
    <property type="entry name" value="PROKAR_LIPOPROTEIN"/>
    <property type="match status" value="1"/>
</dbReference>
<keyword evidence="1" id="KW-0732">Signal</keyword>
<name>A0ABR7G434_9FIRM</name>
<comment type="caution">
    <text evidence="2">The sequence shown here is derived from an EMBL/GenBank/DDBJ whole genome shotgun (WGS) entry which is preliminary data.</text>
</comment>
<evidence type="ECO:0000313" key="2">
    <source>
        <dbReference type="EMBL" id="MBC5682198.1"/>
    </source>
</evidence>
<dbReference type="InterPro" id="IPR006059">
    <property type="entry name" value="SBP"/>
</dbReference>
<organism evidence="2 3">
    <name type="scientific">Ruminococcus hominis</name>
    <dbReference type="NCBI Taxonomy" id="2763065"/>
    <lineage>
        <taxon>Bacteria</taxon>
        <taxon>Bacillati</taxon>
        <taxon>Bacillota</taxon>
        <taxon>Clostridia</taxon>
        <taxon>Eubacteriales</taxon>
        <taxon>Oscillospiraceae</taxon>
        <taxon>Ruminococcus</taxon>
    </lineage>
</organism>
<dbReference type="InterPro" id="IPR050490">
    <property type="entry name" value="Bact_solute-bd_prot1"/>
</dbReference>
<dbReference type="EMBL" id="JACOPE010000001">
    <property type="protein sequence ID" value="MBC5682198.1"/>
    <property type="molecule type" value="Genomic_DNA"/>
</dbReference>
<reference evidence="2 3" key="1">
    <citation type="submission" date="2020-08" db="EMBL/GenBank/DDBJ databases">
        <title>Genome public.</title>
        <authorList>
            <person name="Liu C."/>
            <person name="Sun Q."/>
        </authorList>
    </citation>
    <scope>NUCLEOTIDE SEQUENCE [LARGE SCALE GENOMIC DNA]</scope>
    <source>
        <strain evidence="2 3">NSJ-13</strain>
    </source>
</reference>
<dbReference type="PANTHER" id="PTHR43649:SF12">
    <property type="entry name" value="DIACETYLCHITOBIOSE BINDING PROTEIN DASA"/>
    <property type="match status" value="1"/>
</dbReference>
<dbReference type="PANTHER" id="PTHR43649">
    <property type="entry name" value="ARABINOSE-BINDING PROTEIN-RELATED"/>
    <property type="match status" value="1"/>
</dbReference>
<dbReference type="Pfam" id="PF01547">
    <property type="entry name" value="SBP_bac_1"/>
    <property type="match status" value="1"/>
</dbReference>
<dbReference type="RefSeq" id="WP_186864345.1">
    <property type="nucleotide sequence ID" value="NZ_JACOPE010000001.1"/>
</dbReference>
<sequence length="442" mass="48563">MKKKNLKRIGSTVLVTTMALGLLAGCGGKSGDSANSTTKDANGATVIKFGIHVANPKEQESVTYNIVEAFNKEYEGKYKVEFVAADTEAHSKNMKLAAQDGTLPEIIHLDSAEAPEYNEAGYLLDLSDFLKENADIDEALNGMEDAFATDDVQYGLPYQCNVQGFFYNKELFDNAGVEYPTDDTTYEEFIEMIAKLKESGVTPIAIGSKNSGFAMWEFNEFLSRYGWEDNIDSYTGDKASYSNNDLKACYEKMKGLADAGAFPDNMATIEYFDAKQLFNESKAAMFGTGQWDCAEFDKNLGDKIGFWWGPTFEDSSYNQEIDMKVPSAPLVVSETVGDNDTTKEAVYTFLKFYYGKDAASISYEGSIFPATNYEGVVANDSQYAMNAMIEALGNGWETPEAAPDQTVNSAVQEAMYDGMFGVMQGTYTPEEALSNMDQAAAN</sequence>
<dbReference type="Gene3D" id="3.40.190.10">
    <property type="entry name" value="Periplasmic binding protein-like II"/>
    <property type="match status" value="2"/>
</dbReference>
<evidence type="ECO:0000313" key="3">
    <source>
        <dbReference type="Proteomes" id="UP000631576"/>
    </source>
</evidence>
<gene>
    <name evidence="2" type="ORF">H8S40_01135</name>
</gene>
<proteinExistence type="predicted"/>
<accession>A0ABR7G434</accession>
<dbReference type="SUPFAM" id="SSF53850">
    <property type="entry name" value="Periplasmic binding protein-like II"/>
    <property type="match status" value="1"/>
</dbReference>